<accession>A0A382RGC4</accession>
<protein>
    <submittedName>
        <fullName evidence="1">Uncharacterized protein</fullName>
    </submittedName>
</protein>
<name>A0A382RGC4_9ZZZZ</name>
<feature type="non-terminal residue" evidence="1">
    <location>
        <position position="73"/>
    </location>
</feature>
<proteinExistence type="predicted"/>
<dbReference type="EMBL" id="UINC01121342">
    <property type="protein sequence ID" value="SVC96440.1"/>
    <property type="molecule type" value="Genomic_DNA"/>
</dbReference>
<evidence type="ECO:0000313" key="1">
    <source>
        <dbReference type="EMBL" id="SVC96440.1"/>
    </source>
</evidence>
<gene>
    <name evidence="1" type="ORF">METZ01_LOCUS349294</name>
</gene>
<organism evidence="1">
    <name type="scientific">marine metagenome</name>
    <dbReference type="NCBI Taxonomy" id="408172"/>
    <lineage>
        <taxon>unclassified sequences</taxon>
        <taxon>metagenomes</taxon>
        <taxon>ecological metagenomes</taxon>
    </lineage>
</organism>
<sequence>MKKGPPISAVTMPTGICAGENNCLLMVSASNTSIPPTTIDPGKTIACLACETILTKWGTIRPTKAITPQRLTA</sequence>
<reference evidence="1" key="1">
    <citation type="submission" date="2018-05" db="EMBL/GenBank/DDBJ databases">
        <authorList>
            <person name="Lanie J.A."/>
            <person name="Ng W.-L."/>
            <person name="Kazmierczak K.M."/>
            <person name="Andrzejewski T.M."/>
            <person name="Davidsen T.M."/>
            <person name="Wayne K.J."/>
            <person name="Tettelin H."/>
            <person name="Glass J.I."/>
            <person name="Rusch D."/>
            <person name="Podicherti R."/>
            <person name="Tsui H.-C.T."/>
            <person name="Winkler M.E."/>
        </authorList>
    </citation>
    <scope>NUCLEOTIDE SEQUENCE</scope>
</reference>
<dbReference type="AlphaFoldDB" id="A0A382RGC4"/>